<dbReference type="AlphaFoldDB" id="A0A5D9CB73"/>
<evidence type="ECO:0000313" key="1">
    <source>
        <dbReference type="EMBL" id="TZG28984.1"/>
    </source>
</evidence>
<dbReference type="EMBL" id="VTOU01000001">
    <property type="protein sequence ID" value="TZG28984.1"/>
    <property type="molecule type" value="Genomic_DNA"/>
</dbReference>
<reference evidence="1 2" key="1">
    <citation type="submission" date="2019-08" db="EMBL/GenBank/DDBJ databases">
        <authorList>
            <person name="Wang G."/>
            <person name="Xu Z."/>
        </authorList>
    </citation>
    <scope>NUCLEOTIDE SEQUENCE [LARGE SCALE GENOMIC DNA]</scope>
    <source>
        <strain evidence="1 2">ZX</strain>
    </source>
</reference>
<keyword evidence="2" id="KW-1185">Reference proteome</keyword>
<dbReference type="Proteomes" id="UP000322077">
    <property type="component" value="Unassembled WGS sequence"/>
</dbReference>
<dbReference type="RefSeq" id="WP_149520646.1">
    <property type="nucleotide sequence ID" value="NZ_VTOU01000001.1"/>
</dbReference>
<accession>A0A5D9CB73</accession>
<evidence type="ECO:0008006" key="3">
    <source>
        <dbReference type="Google" id="ProtNLM"/>
    </source>
</evidence>
<comment type="caution">
    <text evidence="1">The sequence shown here is derived from an EMBL/GenBank/DDBJ whole genome shotgun (WGS) entry which is preliminary data.</text>
</comment>
<sequence>MNDKLKATAADFAYYNGTAEAPTTNSSILISSSPYLNNGQLRELIAQEMLRRNGPDLPNTAFIPNVVQIMNQMEDYPRIEQLFEEEKKRLPEFRKWLTERKQSNFTAEECKGAAPGTLRAVIYDFLANSGYDIDHFYKGMKVETDLEFYRKERVHTHDIEHMITGFETDHGGELALLTANSRAIYKYFTPELANYMFRTQSYLRAKTIMKSGLFYPESAAQMQDYEDVGAAMGRSWKHPLFIVPFRDYLDWQVTDIREEFGIKNVQPSGVWAHTTALSEDPRPEYAQAAE</sequence>
<protein>
    <recommendedName>
        <fullName evidence="3">Ubiquinone biosynthesis protein</fullName>
    </recommendedName>
</protein>
<proteinExistence type="predicted"/>
<gene>
    <name evidence="1" type="ORF">FYJ91_02245</name>
</gene>
<evidence type="ECO:0000313" key="2">
    <source>
        <dbReference type="Proteomes" id="UP000322077"/>
    </source>
</evidence>
<name>A0A5D9CB73_9SPHN</name>
<organism evidence="1 2">
    <name type="scientific">Sphingomonas montanisoli</name>
    <dbReference type="NCBI Taxonomy" id="2606412"/>
    <lineage>
        <taxon>Bacteria</taxon>
        <taxon>Pseudomonadati</taxon>
        <taxon>Pseudomonadota</taxon>
        <taxon>Alphaproteobacteria</taxon>
        <taxon>Sphingomonadales</taxon>
        <taxon>Sphingomonadaceae</taxon>
        <taxon>Sphingomonas</taxon>
    </lineage>
</organism>